<name>A0AAE3ZSL3_9ACTN</name>
<organism evidence="2 3">
    <name type="scientific">Catenuloplanes niger</name>
    <dbReference type="NCBI Taxonomy" id="587534"/>
    <lineage>
        <taxon>Bacteria</taxon>
        <taxon>Bacillati</taxon>
        <taxon>Actinomycetota</taxon>
        <taxon>Actinomycetes</taxon>
        <taxon>Micromonosporales</taxon>
        <taxon>Micromonosporaceae</taxon>
        <taxon>Catenuloplanes</taxon>
    </lineage>
</organism>
<protein>
    <submittedName>
        <fullName evidence="2">Uncharacterized protein</fullName>
    </submittedName>
</protein>
<keyword evidence="3" id="KW-1185">Reference proteome</keyword>
<sequence length="69" mass="7403">MTHISTPFPPRRPHPHNTTGEHPQTQPKAPNGSRTRLISRRPTPDGSISGGHPLSGEGVTTNPPAKRPT</sequence>
<proteinExistence type="predicted"/>
<dbReference type="EMBL" id="JAVDYC010000001">
    <property type="protein sequence ID" value="MDR7324171.1"/>
    <property type="molecule type" value="Genomic_DNA"/>
</dbReference>
<gene>
    <name evidence="2" type="ORF">J2S44_004421</name>
</gene>
<dbReference type="Proteomes" id="UP001183629">
    <property type="component" value="Unassembled WGS sequence"/>
</dbReference>
<feature type="region of interest" description="Disordered" evidence="1">
    <location>
        <begin position="1"/>
        <end position="69"/>
    </location>
</feature>
<feature type="compositionally biased region" description="Polar residues" evidence="1">
    <location>
        <begin position="16"/>
        <end position="36"/>
    </location>
</feature>
<dbReference type="AlphaFoldDB" id="A0AAE3ZSL3"/>
<accession>A0AAE3ZSL3</accession>
<evidence type="ECO:0000313" key="2">
    <source>
        <dbReference type="EMBL" id="MDR7324171.1"/>
    </source>
</evidence>
<evidence type="ECO:0000256" key="1">
    <source>
        <dbReference type="SAM" id="MobiDB-lite"/>
    </source>
</evidence>
<reference evidence="2 3" key="1">
    <citation type="submission" date="2023-07" db="EMBL/GenBank/DDBJ databases">
        <title>Sequencing the genomes of 1000 actinobacteria strains.</title>
        <authorList>
            <person name="Klenk H.-P."/>
        </authorList>
    </citation>
    <scope>NUCLEOTIDE SEQUENCE [LARGE SCALE GENOMIC DNA]</scope>
    <source>
        <strain evidence="2 3">DSM 44711</strain>
    </source>
</reference>
<comment type="caution">
    <text evidence="2">The sequence shown here is derived from an EMBL/GenBank/DDBJ whole genome shotgun (WGS) entry which is preliminary data.</text>
</comment>
<evidence type="ECO:0000313" key="3">
    <source>
        <dbReference type="Proteomes" id="UP001183629"/>
    </source>
</evidence>